<dbReference type="Proteomes" id="UP000011137">
    <property type="component" value="Segment"/>
</dbReference>
<reference evidence="2 3" key="1">
    <citation type="journal article" date="2013" name="J. Virol.">
        <title>Insights into head-tailed viruses infecting extremely halophilic archaea.</title>
        <authorList>
            <person name="Pietila M.K."/>
            <person name="Laurinmaki P."/>
            <person name="Russell D.A."/>
            <person name="Ko C.C."/>
            <person name="Jacobs-Sera D."/>
            <person name="Butcher S.J."/>
            <person name="Bamford D.H."/>
            <person name="Hendrix R.W."/>
        </authorList>
    </citation>
    <scope>NUCLEOTIDE SEQUENCE [LARGE SCALE GENOMIC DNA]</scope>
</reference>
<dbReference type="OrthoDB" id="17935at10239"/>
<name>L7THV5_9CAUD</name>
<feature type="compositionally biased region" description="Polar residues" evidence="1">
    <location>
        <begin position="1"/>
        <end position="10"/>
    </location>
</feature>
<organism evidence="2 3">
    <name type="scientific">Haloarcula vallismortis tailed virus 1</name>
    <dbReference type="NCBI Taxonomy" id="1262528"/>
    <lineage>
        <taxon>Viruses</taxon>
        <taxon>Duplodnaviria</taxon>
        <taxon>Heunggongvirae</taxon>
        <taxon>Uroviricota</taxon>
        <taxon>Caudoviricetes</taxon>
        <taxon>Thumleimavirales</taxon>
        <taxon>Druskaviridae</taxon>
        <taxon>Tredecimvirus</taxon>
        <taxon>Tredecimvirus thailandense</taxon>
        <taxon>Tredecimvirus HVTV1</taxon>
    </lineage>
</organism>
<dbReference type="KEGG" id="vg:14477292"/>
<feature type="compositionally biased region" description="Acidic residues" evidence="1">
    <location>
        <begin position="40"/>
        <end position="59"/>
    </location>
</feature>
<sequence>MSENPFSSKPTIVDEVEDEQNDTTQDDEQDPLDPVGVKEDYDEVDTMGEEVEDDEGLADEEWAQTPTSLFASLDQEKFWWVFVTLKEDLTESGNRRGIPVVQERFDSYEELMDARDDTDEAVPEGIHVQSKSSSKVRYVKGEDEQILLERRDLA</sequence>
<dbReference type="RefSeq" id="YP_007378957.1">
    <property type="nucleotide sequence ID" value="NC_020158.1"/>
</dbReference>
<evidence type="ECO:0000256" key="1">
    <source>
        <dbReference type="SAM" id="MobiDB-lite"/>
    </source>
</evidence>
<dbReference type="GeneID" id="14477292"/>
<gene>
    <name evidence="2" type="primary">51</name>
    <name evidence="2" type="ORF">HVTV1_51</name>
</gene>
<feature type="compositionally biased region" description="Acidic residues" evidence="1">
    <location>
        <begin position="14"/>
        <end position="31"/>
    </location>
</feature>
<evidence type="ECO:0000313" key="2">
    <source>
        <dbReference type="EMBL" id="AGC34421.1"/>
    </source>
</evidence>
<evidence type="ECO:0000313" key="3">
    <source>
        <dbReference type="Proteomes" id="UP000011137"/>
    </source>
</evidence>
<keyword evidence="3" id="KW-1185">Reference proteome</keyword>
<proteinExistence type="predicted"/>
<protein>
    <submittedName>
        <fullName evidence="2">Uncharacterized protein</fullName>
    </submittedName>
</protein>
<accession>L7THV5</accession>
<dbReference type="EMBL" id="KC117377">
    <property type="protein sequence ID" value="AGC34421.1"/>
    <property type="molecule type" value="Genomic_DNA"/>
</dbReference>
<feature type="region of interest" description="Disordered" evidence="1">
    <location>
        <begin position="1"/>
        <end position="59"/>
    </location>
</feature>